<dbReference type="InterPro" id="IPR037053">
    <property type="entry name" value="Phage_tail_collar_dom_sf"/>
</dbReference>
<name>A0ABS0MYL4_PSELU</name>
<dbReference type="Pfam" id="PF12571">
    <property type="entry name" value="Phage_tail_fib"/>
    <property type="match status" value="1"/>
</dbReference>
<dbReference type="InterPro" id="IPR022225">
    <property type="entry name" value="Phage_tail_fibre_N"/>
</dbReference>
<evidence type="ECO:0000256" key="1">
    <source>
        <dbReference type="SAM" id="MobiDB-lite"/>
    </source>
</evidence>
<dbReference type="Proteomes" id="UP000638986">
    <property type="component" value="Unassembled WGS sequence"/>
</dbReference>
<accession>A0ABS0MYL4</accession>
<reference evidence="4 5" key="1">
    <citation type="submission" date="2020-11" db="EMBL/GenBank/DDBJ databases">
        <title>Enhanced detection system for hospital associated transmission using whole genome sequencing surveillance.</title>
        <authorList>
            <person name="Harrison L.H."/>
            <person name="Van Tyne D."/>
            <person name="Marsh J.W."/>
            <person name="Griffith M.P."/>
            <person name="Snyder D.J."/>
            <person name="Cooper V.S."/>
            <person name="Mustapha M."/>
        </authorList>
    </citation>
    <scope>NUCLEOTIDE SEQUENCE [LARGE SCALE GENOMIC DNA]</scope>
    <source>
        <strain evidence="4 5">PSB00013</strain>
    </source>
</reference>
<protein>
    <submittedName>
        <fullName evidence="4">Phage tail protein</fullName>
    </submittedName>
</protein>
<gene>
    <name evidence="4" type="ORF">I5Q09_24380</name>
</gene>
<dbReference type="InterPro" id="IPR011083">
    <property type="entry name" value="Phage_tail_collar_dom"/>
</dbReference>
<dbReference type="InterPro" id="IPR051934">
    <property type="entry name" value="Phage_Tail_Fiber_Structural"/>
</dbReference>
<evidence type="ECO:0000259" key="2">
    <source>
        <dbReference type="Pfam" id="PF07484"/>
    </source>
</evidence>
<organism evidence="4 5">
    <name type="scientific">Pseudomonas luteola</name>
    <dbReference type="NCBI Taxonomy" id="47886"/>
    <lineage>
        <taxon>Bacteria</taxon>
        <taxon>Pseudomonadati</taxon>
        <taxon>Pseudomonadota</taxon>
        <taxon>Gammaproteobacteria</taxon>
        <taxon>Pseudomonadales</taxon>
        <taxon>Pseudomonadaceae</taxon>
        <taxon>Pseudomonas</taxon>
    </lineage>
</organism>
<dbReference type="PANTHER" id="PTHR35191">
    <property type="entry name" value="PROPHAGE SIDE TAIL FIBER PROTEIN HOMOLOG STFQ-RELATED"/>
    <property type="match status" value="1"/>
</dbReference>
<dbReference type="PANTHER" id="PTHR35191:SF1">
    <property type="entry name" value="PROPHAGE SIDE TAIL FIBER PROTEIN HOMOLOG STFQ-RELATED"/>
    <property type="match status" value="1"/>
</dbReference>
<evidence type="ECO:0000313" key="5">
    <source>
        <dbReference type="Proteomes" id="UP000638986"/>
    </source>
</evidence>
<feature type="domain" description="Phage tail collar" evidence="2">
    <location>
        <begin position="306"/>
        <end position="362"/>
    </location>
</feature>
<evidence type="ECO:0000313" key="4">
    <source>
        <dbReference type="EMBL" id="MBH3441820.1"/>
    </source>
</evidence>
<sequence length="466" mass="50390">MAEYKTIHTTYGLSRLASAEAAGTKINLVEMAVGDGAGNDTTPSEKQTLLVRERFRTRVNRVFQDPADPRIFTAEMIIPASEGGFTLREIGLFDDQGSLFVVGNLPATYKPVEGEGAYSDTTIRLEFVVSNASVVTLQIDPNVAVASQTWVNNTFAKALIIKGGTTNQVLTKDSNEDGEYSWHDPTEAIVVVRSIEENQTLAADQTVVDMQRTTTFGLSVYIEGKRLRAGEWTPDPEDISRLTLAQAYPAGTHITLAQNDPNGTFFDPLMRSQNLADVPDKALARENLEIYSRDEVDARIARIPAGIIAMTAGRTAPPGWLKRNGAEVSRTAYADLFAAIGTTYGEGDGFTTFNLPDSRGLFDRNLDDGKGIDPGRGLGTLQEDQNKEHTHAGSTSTSGGHAHNYQDTDTYETSSSGLSGGNNFTDRTRTLTTSTSGAHAHVVVIEKSGGAEVRVKNQAFIGIIKY</sequence>
<dbReference type="SUPFAM" id="SSF88874">
    <property type="entry name" value="Receptor-binding domain of short tail fibre protein gp12"/>
    <property type="match status" value="1"/>
</dbReference>
<feature type="domain" description="Phage tail fibre protein N-terminal" evidence="3">
    <location>
        <begin position="1"/>
        <end position="148"/>
    </location>
</feature>
<dbReference type="RefSeq" id="WP_197873537.1">
    <property type="nucleotide sequence ID" value="NZ_JADTXM010000029.1"/>
</dbReference>
<feature type="compositionally biased region" description="Polar residues" evidence="1">
    <location>
        <begin position="392"/>
        <end position="424"/>
    </location>
</feature>
<dbReference type="Gene3D" id="3.90.1340.10">
    <property type="entry name" value="Phage tail collar domain"/>
    <property type="match status" value="1"/>
</dbReference>
<proteinExistence type="predicted"/>
<dbReference type="EMBL" id="JADTXM010000029">
    <property type="protein sequence ID" value="MBH3441820.1"/>
    <property type="molecule type" value="Genomic_DNA"/>
</dbReference>
<dbReference type="Pfam" id="PF07484">
    <property type="entry name" value="Collar"/>
    <property type="match status" value="1"/>
</dbReference>
<evidence type="ECO:0000259" key="3">
    <source>
        <dbReference type="Pfam" id="PF12571"/>
    </source>
</evidence>
<feature type="region of interest" description="Disordered" evidence="1">
    <location>
        <begin position="365"/>
        <end position="435"/>
    </location>
</feature>
<comment type="caution">
    <text evidence="4">The sequence shown here is derived from an EMBL/GenBank/DDBJ whole genome shotgun (WGS) entry which is preliminary data.</text>
</comment>